<proteinExistence type="predicted"/>
<organism evidence="2 3">
    <name type="scientific">Vairimorpha apis BRL 01</name>
    <dbReference type="NCBI Taxonomy" id="1037528"/>
    <lineage>
        <taxon>Eukaryota</taxon>
        <taxon>Fungi</taxon>
        <taxon>Fungi incertae sedis</taxon>
        <taxon>Microsporidia</taxon>
        <taxon>Nosematidae</taxon>
        <taxon>Vairimorpha</taxon>
    </lineage>
</organism>
<accession>T0L745</accession>
<sequence length="140" mass="16641">MNSTIFLTYLCILIGSNFEEVNVENNSNLLLCIDKFLVNDTYDQALPYDKIYIKDKKHYKNNIYWMFKYLPKGLSEIFLIGCSGDFNLNNDLNSVKFNDIVVVSKNFKVKLKKKSYKICRTYCVKCRYDLIFALYNYQKR</sequence>
<dbReference type="VEuPathDB" id="MicrosporidiaDB:NAPIS_ORF02116"/>
<gene>
    <name evidence="2" type="ORF">NAPIS_ORF02116</name>
</gene>
<keyword evidence="3" id="KW-1185">Reference proteome</keyword>
<dbReference type="HOGENOM" id="CLU_1835707_0_0_1"/>
<feature type="chain" id="PRO_5004579785" evidence="1">
    <location>
        <begin position="19"/>
        <end position="140"/>
    </location>
</feature>
<reference evidence="2 3" key="1">
    <citation type="journal article" date="2013" name="BMC Genomics">
        <title>Genome sequencing and comparative genomics of honey bee microsporidia, Nosema apis reveal novel insights into host-parasite interactions.</title>
        <authorList>
            <person name="Chen Yp."/>
            <person name="Pettis J.S."/>
            <person name="Zhao Y."/>
            <person name="Liu X."/>
            <person name="Tallon L.J."/>
            <person name="Sadzewicz L.D."/>
            <person name="Li R."/>
            <person name="Zheng H."/>
            <person name="Huang S."/>
            <person name="Zhang X."/>
            <person name="Hamilton M.C."/>
            <person name="Pernal S.F."/>
            <person name="Melathopoulos A.P."/>
            <person name="Yan X."/>
            <person name="Evans J.D."/>
        </authorList>
    </citation>
    <scope>NUCLEOTIDE SEQUENCE [LARGE SCALE GENOMIC DNA]</scope>
    <source>
        <strain evidence="2 3">BRL 01</strain>
    </source>
</reference>
<evidence type="ECO:0000256" key="1">
    <source>
        <dbReference type="SAM" id="SignalP"/>
    </source>
</evidence>
<dbReference type="Proteomes" id="UP000053780">
    <property type="component" value="Unassembled WGS sequence"/>
</dbReference>
<evidence type="ECO:0000313" key="3">
    <source>
        <dbReference type="Proteomes" id="UP000053780"/>
    </source>
</evidence>
<evidence type="ECO:0000313" key="2">
    <source>
        <dbReference type="EMBL" id="EQB60339.1"/>
    </source>
</evidence>
<name>T0L745_9MICR</name>
<keyword evidence="1" id="KW-0732">Signal</keyword>
<dbReference type="AlphaFoldDB" id="T0L745"/>
<feature type="signal peptide" evidence="1">
    <location>
        <begin position="1"/>
        <end position="18"/>
    </location>
</feature>
<protein>
    <submittedName>
        <fullName evidence="2">Uncharacterized protein</fullName>
    </submittedName>
</protein>
<dbReference type="EMBL" id="KE647306">
    <property type="protein sequence ID" value="EQB60339.1"/>
    <property type="molecule type" value="Genomic_DNA"/>
</dbReference>